<evidence type="ECO:0000313" key="2">
    <source>
        <dbReference type="EMBL" id="MBC5754197.1"/>
    </source>
</evidence>
<dbReference type="CDD" id="cd21809">
    <property type="entry name" value="ABC-2_lan_permease-like"/>
    <property type="match status" value="1"/>
</dbReference>
<keyword evidence="1" id="KW-1133">Transmembrane helix</keyword>
<feature type="transmembrane region" description="Helical" evidence="1">
    <location>
        <begin position="141"/>
        <end position="163"/>
    </location>
</feature>
<gene>
    <name evidence="2" type="ORF">H8Z76_09280</name>
</gene>
<comment type="caution">
    <text evidence="2">The sequence shown here is derived from an EMBL/GenBank/DDBJ whole genome shotgun (WGS) entry which is preliminary data.</text>
</comment>
<protein>
    <submittedName>
        <fullName evidence="2">ABC transporter permease</fullName>
    </submittedName>
</protein>
<accession>A0ABR7IBA3</accession>
<dbReference type="Proteomes" id="UP000621540">
    <property type="component" value="Unassembled WGS sequence"/>
</dbReference>
<sequence>MLRSCIRAERKKLRSSAIWLLFLIVPVFPAIMGTFNYLGNLAVLKNGWYSLWTQHTLFYTDFFYAPLIAAYAAYLWRMEHLNHNWNFLMTAPVPLKDLILAKFIVLFQMTVFTQIWIGILFFVCGKLAGLPGLMPLSCIFWLFRGCIGSLGIIALSLLLSMVIRSFSVPVILALFGSIVSLGIVAKGAGYFWPYALMMLAMNANSATDNMAGTYVPFLFSAALFLFLFLETAIFLLKKKDVHSV</sequence>
<keyword evidence="3" id="KW-1185">Reference proteome</keyword>
<feature type="transmembrane region" description="Helical" evidence="1">
    <location>
        <begin position="98"/>
        <end position="121"/>
    </location>
</feature>
<feature type="transmembrane region" description="Helical" evidence="1">
    <location>
        <begin position="58"/>
        <end position="77"/>
    </location>
</feature>
<reference evidence="2 3" key="1">
    <citation type="submission" date="2020-08" db="EMBL/GenBank/DDBJ databases">
        <title>Genome public.</title>
        <authorList>
            <person name="Liu C."/>
            <person name="Sun Q."/>
        </authorList>
    </citation>
    <scope>NUCLEOTIDE SEQUENCE [LARGE SCALE GENOMIC DNA]</scope>
    <source>
        <strain evidence="2 3">BX0805</strain>
    </source>
</reference>
<name>A0ABR7IBA3_9FIRM</name>
<evidence type="ECO:0000313" key="3">
    <source>
        <dbReference type="Proteomes" id="UP000621540"/>
    </source>
</evidence>
<organism evidence="2 3">
    <name type="scientific">Roseburia yibonii</name>
    <dbReference type="NCBI Taxonomy" id="2763063"/>
    <lineage>
        <taxon>Bacteria</taxon>
        <taxon>Bacillati</taxon>
        <taxon>Bacillota</taxon>
        <taxon>Clostridia</taxon>
        <taxon>Lachnospirales</taxon>
        <taxon>Lachnospiraceae</taxon>
        <taxon>Roseburia</taxon>
    </lineage>
</organism>
<dbReference type="RefSeq" id="WP_147619594.1">
    <property type="nucleotide sequence ID" value="NZ_JACOQH010000006.1"/>
</dbReference>
<keyword evidence="1" id="KW-0472">Membrane</keyword>
<feature type="transmembrane region" description="Helical" evidence="1">
    <location>
        <begin position="17"/>
        <end position="38"/>
    </location>
</feature>
<dbReference type="Pfam" id="PF12730">
    <property type="entry name" value="ABC2_membrane_4"/>
    <property type="match status" value="1"/>
</dbReference>
<proteinExistence type="predicted"/>
<feature type="transmembrane region" description="Helical" evidence="1">
    <location>
        <begin position="214"/>
        <end position="236"/>
    </location>
</feature>
<keyword evidence="1" id="KW-0812">Transmembrane</keyword>
<dbReference type="EMBL" id="JACOQH010000006">
    <property type="protein sequence ID" value="MBC5754197.1"/>
    <property type="molecule type" value="Genomic_DNA"/>
</dbReference>
<feature type="transmembrane region" description="Helical" evidence="1">
    <location>
        <begin position="170"/>
        <end position="194"/>
    </location>
</feature>
<evidence type="ECO:0000256" key="1">
    <source>
        <dbReference type="SAM" id="Phobius"/>
    </source>
</evidence>